<keyword evidence="2" id="KW-0812">Transmembrane</keyword>
<dbReference type="Proteomes" id="UP000054639">
    <property type="component" value="Unassembled WGS sequence"/>
</dbReference>
<protein>
    <submittedName>
        <fullName evidence="4">Dot/Icm T4SS effector</fullName>
    </submittedName>
</protein>
<evidence type="ECO:0000313" key="5">
    <source>
        <dbReference type="Proteomes" id="UP000054639"/>
    </source>
</evidence>
<reference evidence="4 6" key="2">
    <citation type="submission" date="2018-06" db="EMBL/GenBank/DDBJ databases">
        <authorList>
            <consortium name="Pathogen Informatics"/>
            <person name="Doyle S."/>
        </authorList>
    </citation>
    <scope>NUCLEOTIDE SEQUENCE [LARGE SCALE GENOMIC DNA]</scope>
    <source>
        <strain evidence="4 6">NCTC12376</strain>
    </source>
</reference>
<feature type="compositionally biased region" description="Polar residues" evidence="1">
    <location>
        <begin position="361"/>
        <end position="373"/>
    </location>
</feature>
<feature type="region of interest" description="Disordered" evidence="1">
    <location>
        <begin position="361"/>
        <end position="388"/>
    </location>
</feature>
<evidence type="ECO:0000256" key="1">
    <source>
        <dbReference type="SAM" id="MobiDB-lite"/>
    </source>
</evidence>
<dbReference type="AlphaFoldDB" id="A0A378KUA0"/>
<evidence type="ECO:0000256" key="2">
    <source>
        <dbReference type="SAM" id="Phobius"/>
    </source>
</evidence>
<name>A0A378KUA0_9GAMM</name>
<gene>
    <name evidence="3" type="ORF">Lqua_3177</name>
    <name evidence="4" type="ORF">NCTC12376_01971</name>
</gene>
<evidence type="ECO:0000313" key="3">
    <source>
        <dbReference type="EMBL" id="KTD43276.1"/>
    </source>
</evidence>
<feature type="compositionally biased region" description="Basic and acidic residues" evidence="1">
    <location>
        <begin position="374"/>
        <end position="388"/>
    </location>
</feature>
<dbReference type="EMBL" id="LNYR01000048">
    <property type="protein sequence ID" value="KTD43276.1"/>
    <property type="molecule type" value="Genomic_DNA"/>
</dbReference>
<keyword evidence="2" id="KW-1133">Transmembrane helix</keyword>
<sequence length="539" mass="61469">MFCSVFKRISVFIFLIVKRKMSPNISLRFIVYNSSILNKPKIIMLLIDQVKAELASKDCPISIEAMTVAVASLKHYKDKHHSALNCVVLNLDAMNPEQNEFDQFLIQLNQNKKLLPEHTRIQIVYKHGTHWSTIDVRVNQGHLEFYILDAANSMQTVLQGLSSIIEHCPNAKLTFSGGYLQTEGKHCPYFALDYALALSKIENLHESLSTSVSDGKLGTFANYGAYIQHLITTRGELSQFNRPFFMEAIKSLNYVKIMDLPQHFGSIIKHIQALNYFDAYIAGKNYVRHNGKPVDDYVKQHTRNHYSGNPYMEPKFYNMSIMDRKLKIKTRAAEFLDGITEQDYSTLVAKRKSLDLLDFKSTPQRVQDNPNTSDFKEQHANEPEKSEHRQAPVIELQFNRHLHLLHEKKNEFQFKLNKGQTHYKNAFDAASVLHSELKRAGKVYFANPTQDNYIEFKRICDKSITANRPELEKHRGLLTIILNITAIILTAGIGYGIALGIGMMLNGNKFSFFSTDSVKKINAIEDVIMKATPNTVSAA</sequence>
<accession>A0A378KUA0</accession>
<proteinExistence type="predicted"/>
<keyword evidence="2" id="KW-0472">Membrane</keyword>
<keyword evidence="5" id="KW-1185">Reference proteome</keyword>
<evidence type="ECO:0000313" key="6">
    <source>
        <dbReference type="Proteomes" id="UP000254230"/>
    </source>
</evidence>
<feature type="transmembrane region" description="Helical" evidence="2">
    <location>
        <begin position="477"/>
        <end position="501"/>
    </location>
</feature>
<organism evidence="4 6">
    <name type="scientific">Legionella quateirensis</name>
    <dbReference type="NCBI Taxonomy" id="45072"/>
    <lineage>
        <taxon>Bacteria</taxon>
        <taxon>Pseudomonadati</taxon>
        <taxon>Pseudomonadota</taxon>
        <taxon>Gammaproteobacteria</taxon>
        <taxon>Legionellales</taxon>
        <taxon>Legionellaceae</taxon>
        <taxon>Legionella</taxon>
    </lineage>
</organism>
<dbReference type="Proteomes" id="UP000254230">
    <property type="component" value="Unassembled WGS sequence"/>
</dbReference>
<evidence type="ECO:0000313" key="4">
    <source>
        <dbReference type="EMBL" id="STY18155.1"/>
    </source>
</evidence>
<dbReference type="EMBL" id="UGOW01000001">
    <property type="protein sequence ID" value="STY18155.1"/>
    <property type="molecule type" value="Genomic_DNA"/>
</dbReference>
<reference evidence="3 5" key="1">
    <citation type="submission" date="2015-11" db="EMBL/GenBank/DDBJ databases">
        <title>Genomic analysis of 38 Legionella species identifies large and diverse effector repertoires.</title>
        <authorList>
            <person name="Burstein D."/>
            <person name="Amaro F."/>
            <person name="Zusman T."/>
            <person name="Lifshitz Z."/>
            <person name="Cohen O."/>
            <person name="Gilbert J.A."/>
            <person name="Pupko T."/>
            <person name="Shuman H.A."/>
            <person name="Segal G."/>
        </authorList>
    </citation>
    <scope>NUCLEOTIDE SEQUENCE [LARGE SCALE GENOMIC DNA]</scope>
    <source>
        <strain evidence="3 5">ATCC 49507</strain>
    </source>
</reference>
<dbReference type="STRING" id="45072.Lqua_3177"/>